<comment type="caution">
    <text evidence="5">The sequence shown here is derived from an EMBL/GenBank/DDBJ whole genome shotgun (WGS) entry which is preliminary data.</text>
</comment>
<keyword evidence="1" id="KW-0805">Transcription regulation</keyword>
<accession>A0ABP4SSL1</accession>
<dbReference type="PROSITE" id="PS50949">
    <property type="entry name" value="HTH_GNTR"/>
    <property type="match status" value="1"/>
</dbReference>
<name>A0ABP4SSL1_9ACTN</name>
<dbReference type="CDD" id="cd07377">
    <property type="entry name" value="WHTH_GntR"/>
    <property type="match status" value="1"/>
</dbReference>
<keyword evidence="6" id="KW-1185">Reference proteome</keyword>
<dbReference type="SUPFAM" id="SSF48008">
    <property type="entry name" value="GntR ligand-binding domain-like"/>
    <property type="match status" value="1"/>
</dbReference>
<dbReference type="SUPFAM" id="SSF46785">
    <property type="entry name" value="Winged helix' DNA-binding domain"/>
    <property type="match status" value="1"/>
</dbReference>
<evidence type="ECO:0000256" key="1">
    <source>
        <dbReference type="ARBA" id="ARBA00023015"/>
    </source>
</evidence>
<organism evidence="5 6">
    <name type="scientific">Kribbella yunnanensis</name>
    <dbReference type="NCBI Taxonomy" id="190194"/>
    <lineage>
        <taxon>Bacteria</taxon>
        <taxon>Bacillati</taxon>
        <taxon>Actinomycetota</taxon>
        <taxon>Actinomycetes</taxon>
        <taxon>Propionibacteriales</taxon>
        <taxon>Kribbellaceae</taxon>
        <taxon>Kribbella</taxon>
    </lineage>
</organism>
<proteinExistence type="predicted"/>
<dbReference type="InterPro" id="IPR008920">
    <property type="entry name" value="TF_FadR/GntR_C"/>
</dbReference>
<dbReference type="SMART" id="SM00895">
    <property type="entry name" value="FCD"/>
    <property type="match status" value="1"/>
</dbReference>
<dbReference type="Proteomes" id="UP001500280">
    <property type="component" value="Unassembled WGS sequence"/>
</dbReference>
<dbReference type="PANTHER" id="PTHR43537:SF5">
    <property type="entry name" value="UXU OPERON TRANSCRIPTIONAL REGULATOR"/>
    <property type="match status" value="1"/>
</dbReference>
<gene>
    <name evidence="5" type="ORF">GCM10009745_19920</name>
</gene>
<dbReference type="InterPro" id="IPR000524">
    <property type="entry name" value="Tscrpt_reg_HTH_GntR"/>
</dbReference>
<keyword evidence="3" id="KW-0804">Transcription</keyword>
<dbReference type="Gene3D" id="1.20.120.530">
    <property type="entry name" value="GntR ligand-binding domain-like"/>
    <property type="match status" value="1"/>
</dbReference>
<evidence type="ECO:0000256" key="3">
    <source>
        <dbReference type="ARBA" id="ARBA00023163"/>
    </source>
</evidence>
<dbReference type="EMBL" id="BAAANF010000006">
    <property type="protein sequence ID" value="GAA1676657.1"/>
    <property type="molecule type" value="Genomic_DNA"/>
</dbReference>
<dbReference type="Pfam" id="PF00392">
    <property type="entry name" value="GntR"/>
    <property type="match status" value="1"/>
</dbReference>
<feature type="domain" description="HTH gntR-type" evidence="4">
    <location>
        <begin position="18"/>
        <end position="85"/>
    </location>
</feature>
<protein>
    <submittedName>
        <fullName evidence="5">GntR family transcriptional regulator</fullName>
    </submittedName>
</protein>
<evidence type="ECO:0000256" key="2">
    <source>
        <dbReference type="ARBA" id="ARBA00023125"/>
    </source>
</evidence>
<evidence type="ECO:0000313" key="6">
    <source>
        <dbReference type="Proteomes" id="UP001500280"/>
    </source>
</evidence>
<keyword evidence="2" id="KW-0238">DNA-binding</keyword>
<dbReference type="InterPro" id="IPR036388">
    <property type="entry name" value="WH-like_DNA-bd_sf"/>
</dbReference>
<evidence type="ECO:0000313" key="5">
    <source>
        <dbReference type="EMBL" id="GAA1676657.1"/>
    </source>
</evidence>
<dbReference type="SMART" id="SM00345">
    <property type="entry name" value="HTH_GNTR"/>
    <property type="match status" value="1"/>
</dbReference>
<dbReference type="InterPro" id="IPR011711">
    <property type="entry name" value="GntR_C"/>
</dbReference>
<dbReference type="InterPro" id="IPR036390">
    <property type="entry name" value="WH_DNA-bd_sf"/>
</dbReference>
<evidence type="ECO:0000259" key="4">
    <source>
        <dbReference type="PROSITE" id="PS50949"/>
    </source>
</evidence>
<reference evidence="6" key="1">
    <citation type="journal article" date="2019" name="Int. J. Syst. Evol. Microbiol.">
        <title>The Global Catalogue of Microorganisms (GCM) 10K type strain sequencing project: providing services to taxonomists for standard genome sequencing and annotation.</title>
        <authorList>
            <consortium name="The Broad Institute Genomics Platform"/>
            <consortium name="The Broad Institute Genome Sequencing Center for Infectious Disease"/>
            <person name="Wu L."/>
            <person name="Ma J."/>
        </authorList>
    </citation>
    <scope>NUCLEOTIDE SEQUENCE [LARGE SCALE GENOMIC DNA]</scope>
    <source>
        <strain evidence="6">JCM 14307</strain>
    </source>
</reference>
<dbReference type="RefSeq" id="WP_344148549.1">
    <property type="nucleotide sequence ID" value="NZ_BAAANF010000006.1"/>
</dbReference>
<dbReference type="Pfam" id="PF07729">
    <property type="entry name" value="FCD"/>
    <property type="match status" value="1"/>
</dbReference>
<dbReference type="Gene3D" id="1.10.10.10">
    <property type="entry name" value="Winged helix-like DNA-binding domain superfamily/Winged helix DNA-binding domain"/>
    <property type="match status" value="1"/>
</dbReference>
<dbReference type="PANTHER" id="PTHR43537">
    <property type="entry name" value="TRANSCRIPTIONAL REGULATOR, GNTR FAMILY"/>
    <property type="match status" value="1"/>
</dbReference>
<sequence>MRGAAPQQTPKLQPAPRLMLRESVYESLKRLLMDNDLEPGTRLSIDGLARDLRVSQTPVREALFRCEAEGLVVRRPNAGYHVAPQLSRDALVDLYDLRLLLEPTAAARAATNATNDHRHAMDDAIRAMTPAVPGDGYQAYREFAEEDAKLHGTIATAAGNPLIAETLDRLRAHTHSYRLYFRHGIAEVTTTEHQAIRDMIHRRDPAGAETTMRTHLENSRIRLLAAYDDR</sequence>